<reference evidence="2 3" key="1">
    <citation type="journal article" date="2015" name="PLoS Pathog.">
        <title>Leptomonas seymouri: Adaptations to the Dixenous Life Cycle Analyzed by Genome Sequencing, Transcriptome Profiling and Co-infection with Leishmania donovani.</title>
        <authorList>
            <person name="Kraeva N."/>
            <person name="Butenko A."/>
            <person name="Hlavacova J."/>
            <person name="Kostygov A."/>
            <person name="Myskova J."/>
            <person name="Grybchuk D."/>
            <person name="Lestinova T."/>
            <person name="Votypka J."/>
            <person name="Volf P."/>
            <person name="Opperdoes F."/>
            <person name="Flegontov P."/>
            <person name="Lukes J."/>
            <person name="Yurchenko V."/>
        </authorList>
    </citation>
    <scope>NUCLEOTIDE SEQUENCE [LARGE SCALE GENOMIC DNA]</scope>
    <source>
        <strain evidence="2 3">ATCC 30220</strain>
    </source>
</reference>
<feature type="compositionally biased region" description="Basic and acidic residues" evidence="1">
    <location>
        <begin position="864"/>
        <end position="880"/>
    </location>
</feature>
<organism evidence="2 3">
    <name type="scientific">Leptomonas seymouri</name>
    <dbReference type="NCBI Taxonomy" id="5684"/>
    <lineage>
        <taxon>Eukaryota</taxon>
        <taxon>Discoba</taxon>
        <taxon>Euglenozoa</taxon>
        <taxon>Kinetoplastea</taxon>
        <taxon>Metakinetoplastina</taxon>
        <taxon>Trypanosomatida</taxon>
        <taxon>Trypanosomatidae</taxon>
        <taxon>Leishmaniinae</taxon>
        <taxon>Leptomonas</taxon>
    </lineage>
</organism>
<proteinExistence type="predicted"/>
<feature type="region of interest" description="Disordered" evidence="1">
    <location>
        <begin position="142"/>
        <end position="163"/>
    </location>
</feature>
<sequence length="1463" mass="149919">MSALLSEMVREVRDKSPAGPARCSSLLSVQAHGNCSKPPSVSPLSIAPTYHLKPFDAGDAAIRETSEKTNDGLKANLNGPSDIYLHPSDFSNTVTPAAGGSFTERHQDSTLLTRAPVTSRGTSSSSFCSPLLLAPLAEKLREDRGDGLPSSPQPLIPSSSTTAAATDAYSVPPRLRFSLVASPRPLTPIPMTAAAHIHAGQGGTTKHSLLASSLTAALATDATAGVQSRARSAHAVDHALLTDCVSVFSEQPRSTPTEYLHSGHQLLHVPLAPLFEVVAGDEHKTVDEMSSSSSMRSLLPISSPEDSQSGITSLTSAASAPASFCRYRVPCHLPSSKTRSCERSPLAQLPSDELMLSIRQQAAVGDSHCRQEGRPPVAGVSLPTGVGSGLLGCHGLTYSSSDRGKALSPLSAATRELPFTLVPPVYIAAVDSPLQRCPQPASTSSLTTSATPPTLTAAALNLLEGEARLSEGKDDDTITPHAAPSAPAPPGAACAVPMGGAGTRVHSLPPLPSETSGTSCTSRAKKVGGNHDGATAASTDVDTSAGANAGHGSAVPHRFLSEPLTTAPGQNNTNTEAGKVALERSPHGIAADSGKTDRGLRQGTASMNHVTTTMPNNGKISGSNGDADGNQEDREGTAVTNAGTRLTRRPADCDTPTSSDDDTVKDLTGSEELGMDSLFHKIMEARQRGQHQSEDPAWMRHLLANEFPSTTTIAARALPVQVLSATLPRAPTVNLFSAAARSTSSSVASLSPRCLTPLSQQRCSTNRALFSASPEVLAHATATPSDAPLVQLTSQTSCGAFLTAPESIQKDAEGRGDGGEGGRTVHAASLLTVQDCALSSLALGPGLSARAFYGDSPLGLDNEAGERGGGGEEDKGDSMAERQECLAGLSASVKHFSVNPALSTHPVVGTLEIGRAGLMVTNASISLPLVTATAATAPPSIDTFQVRVIDVRTLATVRAIPAAAESLPFASAGPLQPSLGASSWSSPCASLSTAETTAAAPANAAAATPPFTPPYPESVVPLSVDVRSACPSTTTWPSFSSSLPSPSSYNSNPLEGCLEGPAYNASRRCSSDSSRCTLPATVSCTMARGACRELGSSIDGISECFNSVSSISGGVPSNLSSTVINSTPTMNGDPLSDDGVDKICVDCTVSIPYMNLSAELARMQCSQSADEAGMQGSDAAVTTSRSTHMVVESSAKSDLMGSVTCSTSCGAVENYRGAADTPLDNGPLARLPSVPLIRKEPTPPLESGQEDSLRIHDSSCRASSAFDTGGAHPAILDSAIMLKETAELACDAKRSDVGRTSAPVAVVQALTASSLCAAPGYGPHEKDDRRGAPVKGTSPLTSDGALGQESGTYGQLVLDPSLYAAPAATLPNVGVSTANSGCHIIPPAELARFSGPPAGTGRGPTYARFSNKPLSPVACANATAEPPPPPASKRCGTPPTHDLQSPPCRAGNLVATPRDQHPV</sequence>
<evidence type="ECO:0000256" key="1">
    <source>
        <dbReference type="SAM" id="MobiDB-lite"/>
    </source>
</evidence>
<feature type="region of interest" description="Disordered" evidence="1">
    <location>
        <begin position="1320"/>
        <end position="1348"/>
    </location>
</feature>
<feature type="region of interest" description="Disordered" evidence="1">
    <location>
        <begin position="858"/>
        <end position="880"/>
    </location>
</feature>
<feature type="compositionally biased region" description="Polar residues" evidence="1">
    <location>
        <begin position="608"/>
        <end position="624"/>
    </location>
</feature>
<accession>A0A0N1HVN5</accession>
<feature type="region of interest" description="Disordered" evidence="1">
    <location>
        <begin position="95"/>
        <end position="126"/>
    </location>
</feature>
<gene>
    <name evidence="2" type="ORF">ABL78_5072</name>
</gene>
<dbReference type="Proteomes" id="UP000038009">
    <property type="component" value="Unassembled WGS sequence"/>
</dbReference>
<evidence type="ECO:0000313" key="2">
    <source>
        <dbReference type="EMBL" id="KPI85852.1"/>
    </source>
</evidence>
<feature type="compositionally biased region" description="Low complexity" evidence="1">
    <location>
        <begin position="480"/>
        <end position="498"/>
    </location>
</feature>
<dbReference type="VEuPathDB" id="TriTrypDB:Lsey_0161_0010"/>
<dbReference type="EMBL" id="LJSK01000161">
    <property type="protein sequence ID" value="KPI85852.1"/>
    <property type="molecule type" value="Genomic_DNA"/>
</dbReference>
<feature type="compositionally biased region" description="Low complexity" evidence="1">
    <location>
        <begin position="289"/>
        <end position="304"/>
    </location>
</feature>
<protein>
    <submittedName>
        <fullName evidence="2">Uncharacterized protein</fullName>
    </submittedName>
</protein>
<dbReference type="OrthoDB" id="10693112at2759"/>
<feature type="compositionally biased region" description="Polar residues" evidence="1">
    <location>
        <begin position="513"/>
        <end position="522"/>
    </location>
</feature>
<keyword evidence="3" id="KW-1185">Reference proteome</keyword>
<feature type="region of interest" description="Disordered" evidence="1">
    <location>
        <begin position="471"/>
        <end position="556"/>
    </location>
</feature>
<feature type="compositionally biased region" description="Low complexity" evidence="1">
    <location>
        <begin position="532"/>
        <end position="547"/>
    </location>
</feature>
<dbReference type="OMA" id="IACTRRT"/>
<feature type="region of interest" description="Disordered" evidence="1">
    <location>
        <begin position="1418"/>
        <end position="1463"/>
    </location>
</feature>
<name>A0A0N1HVN5_LEPSE</name>
<comment type="caution">
    <text evidence="2">The sequence shown here is derived from an EMBL/GenBank/DDBJ whole genome shotgun (WGS) entry which is preliminary data.</text>
</comment>
<evidence type="ECO:0000313" key="3">
    <source>
        <dbReference type="Proteomes" id="UP000038009"/>
    </source>
</evidence>
<feature type="region of interest" description="Disordered" evidence="1">
    <location>
        <begin position="286"/>
        <end position="313"/>
    </location>
</feature>
<feature type="region of interest" description="Disordered" evidence="1">
    <location>
        <begin position="608"/>
        <end position="668"/>
    </location>
</feature>